<accession>A0A7S4BBR7</accession>
<feature type="compositionally biased region" description="Basic and acidic residues" evidence="2">
    <location>
        <begin position="85"/>
        <end position="113"/>
    </location>
</feature>
<name>A0A7S4BBR7_CHRCT</name>
<protein>
    <submittedName>
        <fullName evidence="3">Uncharacterized protein</fullName>
    </submittedName>
</protein>
<evidence type="ECO:0000256" key="2">
    <source>
        <dbReference type="SAM" id="MobiDB-lite"/>
    </source>
</evidence>
<dbReference type="Pfam" id="PF07004">
    <property type="entry name" value="SHIPPO-rpt"/>
    <property type="match status" value="2"/>
</dbReference>
<feature type="coiled-coil region" evidence="1">
    <location>
        <begin position="43"/>
        <end position="77"/>
    </location>
</feature>
<reference evidence="3" key="1">
    <citation type="submission" date="2021-01" db="EMBL/GenBank/DDBJ databases">
        <authorList>
            <person name="Corre E."/>
            <person name="Pelletier E."/>
            <person name="Niang G."/>
            <person name="Scheremetjew M."/>
            <person name="Finn R."/>
            <person name="Kale V."/>
            <person name="Holt S."/>
            <person name="Cochrane G."/>
            <person name="Meng A."/>
            <person name="Brown T."/>
            <person name="Cohen L."/>
        </authorList>
    </citation>
    <scope>NUCLEOTIDE SEQUENCE</scope>
    <source>
        <strain evidence="3">CCMP645</strain>
    </source>
</reference>
<evidence type="ECO:0000313" key="3">
    <source>
        <dbReference type="EMBL" id="CAE0760774.1"/>
    </source>
</evidence>
<dbReference type="InterPro" id="IPR010736">
    <property type="entry name" value="SHIPPO-rpt"/>
</dbReference>
<sequence length="244" mass="26681">MRTGAGAIHSRPHSPACMAASNAFSAKGTVDGAPRAHTAVSPRDNLERQVHVCDEKLEQLRREYAALEAEYPKVNWRILSDEEEHQLRNASDHGRDGPDRTGDSSAHGSDHTSEVSSNHTSDRVSSVSLALRVHGASAFPSPALKRLPIMRPPMIRPPGYKIQSGRRSAPSWSLGERRQVHRNVDPLLPDHGPGPADYDVISATARMTHAPSWTMGRRIEIDRNVDPTVADDNPGPGAYALDKY</sequence>
<dbReference type="EMBL" id="HBIZ01021195">
    <property type="protein sequence ID" value="CAE0760774.1"/>
    <property type="molecule type" value="Transcribed_RNA"/>
</dbReference>
<feature type="region of interest" description="Disordered" evidence="2">
    <location>
        <begin position="85"/>
        <end position="122"/>
    </location>
</feature>
<dbReference type="AlphaFoldDB" id="A0A7S4BBR7"/>
<proteinExistence type="predicted"/>
<evidence type="ECO:0000256" key="1">
    <source>
        <dbReference type="SAM" id="Coils"/>
    </source>
</evidence>
<keyword evidence="1" id="KW-0175">Coiled coil</keyword>
<organism evidence="3">
    <name type="scientific">Chrysotila carterae</name>
    <name type="common">Marine alga</name>
    <name type="synonym">Syracosphaera carterae</name>
    <dbReference type="NCBI Taxonomy" id="13221"/>
    <lineage>
        <taxon>Eukaryota</taxon>
        <taxon>Haptista</taxon>
        <taxon>Haptophyta</taxon>
        <taxon>Prymnesiophyceae</taxon>
        <taxon>Isochrysidales</taxon>
        <taxon>Isochrysidaceae</taxon>
        <taxon>Chrysotila</taxon>
    </lineage>
</organism>
<gene>
    <name evidence="3" type="ORF">PCAR00345_LOCUS13386</name>
</gene>